<dbReference type="Gene3D" id="1.10.10.10">
    <property type="entry name" value="Winged helix-like DNA-binding domain superfamily/Winged helix DNA-binding domain"/>
    <property type="match status" value="1"/>
</dbReference>
<evidence type="ECO:0000256" key="1">
    <source>
        <dbReference type="ARBA" id="ARBA00006479"/>
    </source>
</evidence>
<gene>
    <name evidence="2" type="ORF">FPZ12_043370</name>
</gene>
<dbReference type="Proteomes" id="UP000319769">
    <property type="component" value="Unassembled WGS sequence"/>
</dbReference>
<evidence type="ECO:0000313" key="2">
    <source>
        <dbReference type="EMBL" id="KAA9149410.1"/>
    </source>
</evidence>
<dbReference type="InterPro" id="IPR043129">
    <property type="entry name" value="ATPase_NBD"/>
</dbReference>
<dbReference type="Pfam" id="PF00480">
    <property type="entry name" value="ROK"/>
    <property type="match status" value="1"/>
</dbReference>
<dbReference type="InterPro" id="IPR036388">
    <property type="entry name" value="WH-like_DNA-bd_sf"/>
</dbReference>
<proteinExistence type="inferred from homology"/>
<comment type="similarity">
    <text evidence="1">Belongs to the ROK (NagC/XylR) family.</text>
</comment>
<reference evidence="2" key="1">
    <citation type="submission" date="2019-09" db="EMBL/GenBank/DDBJ databases">
        <authorList>
            <person name="Teo W.F.A."/>
            <person name="Duangmal K."/>
        </authorList>
    </citation>
    <scope>NUCLEOTIDE SEQUENCE [LARGE SCALE GENOMIC DNA]</scope>
    <source>
        <strain evidence="2">K81G1</strain>
    </source>
</reference>
<dbReference type="RefSeq" id="WP_150980776.1">
    <property type="nucleotide sequence ID" value="NZ_VMNW02000143.1"/>
</dbReference>
<dbReference type="PANTHER" id="PTHR18964:SF149">
    <property type="entry name" value="BIFUNCTIONAL UDP-N-ACETYLGLUCOSAMINE 2-EPIMERASE_N-ACETYLMANNOSAMINE KINASE"/>
    <property type="match status" value="1"/>
</dbReference>
<name>A0A5N0UJJ7_9PSEU</name>
<dbReference type="OrthoDB" id="3605644at2"/>
<comment type="caution">
    <text evidence="2">The sequence shown here is derived from an EMBL/GenBank/DDBJ whole genome shotgun (WGS) entry which is preliminary data.</text>
</comment>
<keyword evidence="3" id="KW-1185">Reference proteome</keyword>
<dbReference type="AlphaFoldDB" id="A0A5N0UJJ7"/>
<dbReference type="SUPFAM" id="SSF53067">
    <property type="entry name" value="Actin-like ATPase domain"/>
    <property type="match status" value="1"/>
</dbReference>
<dbReference type="PANTHER" id="PTHR18964">
    <property type="entry name" value="ROK (REPRESSOR, ORF, KINASE) FAMILY"/>
    <property type="match status" value="1"/>
</dbReference>
<evidence type="ECO:0000313" key="3">
    <source>
        <dbReference type="Proteomes" id="UP000319769"/>
    </source>
</evidence>
<dbReference type="InterPro" id="IPR036390">
    <property type="entry name" value="WH_DNA-bd_sf"/>
</dbReference>
<organism evidence="2 3">
    <name type="scientific">Amycolatopsis acidicola</name>
    <dbReference type="NCBI Taxonomy" id="2596893"/>
    <lineage>
        <taxon>Bacteria</taxon>
        <taxon>Bacillati</taxon>
        <taxon>Actinomycetota</taxon>
        <taxon>Actinomycetes</taxon>
        <taxon>Pseudonocardiales</taxon>
        <taxon>Pseudonocardiaceae</taxon>
        <taxon>Amycolatopsis</taxon>
    </lineage>
</organism>
<accession>A0A5N0UJJ7</accession>
<dbReference type="SUPFAM" id="SSF46785">
    <property type="entry name" value="Winged helix' DNA-binding domain"/>
    <property type="match status" value="1"/>
</dbReference>
<dbReference type="Gene3D" id="3.30.420.40">
    <property type="match status" value="2"/>
</dbReference>
<sequence>MSPEGNAMSRNGSRPAGVSTVLREVLASGPVARSTVARRTGLSAAAVSGHVAELTAFGLVRALPGVTGGPQRAGRPHVPLDIDTAQHVVGAIHLAVPHATIALLDLRANVLQSARVPHEGRGPHEVLARAADRMLAMMTEHAFERSAIGVGVATGGWVDQDAGTIVEHPVLGWRDVPVRDLLAARTGLPIEADAHSRALIHAERLFGQASGTASVLQLFVGNVVDAAFATADTVQHGPRSAAGAIAHLPVDDSDEPCSCGRRGCLQASVSERALAARAVAGGLLTKPSFMDLLALGEQGSPAAVELFRERARLLGRAVAPVLDLLNPDVVTVVEPGVSRIPGCLAELRDAAAARVSMCRDPRQTLHATSFPATALATAAGAAVLTEFYRNPLSWLRKPRSWNRISSPVRKIDQATESA</sequence>
<protein>
    <submittedName>
        <fullName evidence="2">ROK family protein</fullName>
    </submittedName>
</protein>
<dbReference type="EMBL" id="VMNW02000143">
    <property type="protein sequence ID" value="KAA9149410.1"/>
    <property type="molecule type" value="Genomic_DNA"/>
</dbReference>
<dbReference type="InterPro" id="IPR000600">
    <property type="entry name" value="ROK"/>
</dbReference>